<feature type="compositionally biased region" description="Acidic residues" evidence="1">
    <location>
        <begin position="205"/>
        <end position="218"/>
    </location>
</feature>
<feature type="compositionally biased region" description="Polar residues" evidence="1">
    <location>
        <begin position="280"/>
        <end position="296"/>
    </location>
</feature>
<organism evidence="2 3">
    <name type="scientific">Chaetoceros tenuissimus</name>
    <dbReference type="NCBI Taxonomy" id="426638"/>
    <lineage>
        <taxon>Eukaryota</taxon>
        <taxon>Sar</taxon>
        <taxon>Stramenopiles</taxon>
        <taxon>Ochrophyta</taxon>
        <taxon>Bacillariophyta</taxon>
        <taxon>Coscinodiscophyceae</taxon>
        <taxon>Chaetocerotophycidae</taxon>
        <taxon>Chaetocerotales</taxon>
        <taxon>Chaetocerotaceae</taxon>
        <taxon>Chaetoceros</taxon>
    </lineage>
</organism>
<sequence length="343" mass="38586">MYLKSVPMKAERFVYDAYRDFIVDVGAPVATSSNLAELIGGKGKYALVKLFHYTPQAPYEYWCYGLEFLVLVRIHLSRQGLKNKTSHQALFGDTKDISIFRFPWFCPVWFYAPTLDFPVDRMKPGSFLGIATNSNVAPTFRREEGTFTFVDEDGIELPDDDKSEDDLFSTYTTTEVDMIEMEDPESDFNQLQHDNPNPLLPLADPDNDGELDDFDVDDTPPLVLNASSDSEYSSDEDDDDDDDKEDNNNNDANPTEAPPDAPASPVVPSEETQVIGPTVIPTTNWYNETGPSYITQDENDVPEDEVEDDPIELESSDKMCDDIAEHLNIANDPNMPETEEIIS</sequence>
<name>A0AAD3HES7_9STRA</name>
<dbReference type="EMBL" id="BLLK01000072">
    <property type="protein sequence ID" value="GFH61247.1"/>
    <property type="molecule type" value="Genomic_DNA"/>
</dbReference>
<evidence type="ECO:0000256" key="1">
    <source>
        <dbReference type="SAM" id="MobiDB-lite"/>
    </source>
</evidence>
<reference evidence="2 3" key="1">
    <citation type="journal article" date="2021" name="Sci. Rep.">
        <title>The genome of the diatom Chaetoceros tenuissimus carries an ancient integrated fragment of an extant virus.</title>
        <authorList>
            <person name="Hongo Y."/>
            <person name="Kimura K."/>
            <person name="Takaki Y."/>
            <person name="Yoshida Y."/>
            <person name="Baba S."/>
            <person name="Kobayashi G."/>
            <person name="Nagasaki K."/>
            <person name="Hano T."/>
            <person name="Tomaru Y."/>
        </authorList>
    </citation>
    <scope>NUCLEOTIDE SEQUENCE [LARGE SCALE GENOMIC DNA]</scope>
    <source>
        <strain evidence="2 3">NIES-3715</strain>
    </source>
</reference>
<feature type="compositionally biased region" description="Low complexity" evidence="1">
    <location>
        <begin position="194"/>
        <end position="204"/>
    </location>
</feature>
<comment type="caution">
    <text evidence="2">The sequence shown here is derived from an EMBL/GenBank/DDBJ whole genome shotgun (WGS) entry which is preliminary data.</text>
</comment>
<protein>
    <submittedName>
        <fullName evidence="2">Uncharacterized protein</fullName>
    </submittedName>
</protein>
<evidence type="ECO:0000313" key="3">
    <source>
        <dbReference type="Proteomes" id="UP001054902"/>
    </source>
</evidence>
<feature type="compositionally biased region" description="Acidic residues" evidence="1">
    <location>
        <begin position="297"/>
        <end position="310"/>
    </location>
</feature>
<accession>A0AAD3HES7</accession>
<keyword evidence="3" id="KW-1185">Reference proteome</keyword>
<gene>
    <name evidence="2" type="ORF">CTEN210_17723</name>
</gene>
<proteinExistence type="predicted"/>
<dbReference type="AlphaFoldDB" id="A0AAD3HES7"/>
<feature type="region of interest" description="Disordered" evidence="1">
    <location>
        <begin position="186"/>
        <end position="310"/>
    </location>
</feature>
<evidence type="ECO:0000313" key="2">
    <source>
        <dbReference type="EMBL" id="GFH61247.1"/>
    </source>
</evidence>
<dbReference type="Proteomes" id="UP001054902">
    <property type="component" value="Unassembled WGS sequence"/>
</dbReference>
<feature type="compositionally biased region" description="Acidic residues" evidence="1">
    <location>
        <begin position="232"/>
        <end position="245"/>
    </location>
</feature>